<comment type="caution">
    <text evidence="1">The sequence shown here is derived from an EMBL/GenBank/DDBJ whole genome shotgun (WGS) entry which is preliminary data.</text>
</comment>
<dbReference type="Proteomes" id="UP000018211">
    <property type="component" value="Unassembled WGS sequence"/>
</dbReference>
<evidence type="ECO:0000313" key="1">
    <source>
        <dbReference type="EMBL" id="CCO50167.1"/>
    </source>
</evidence>
<dbReference type="EMBL" id="CAOF01000197">
    <property type="protein sequence ID" value="CCO50167.1"/>
    <property type="molecule type" value="Genomic_DNA"/>
</dbReference>
<evidence type="ECO:0008006" key="3">
    <source>
        <dbReference type="Google" id="ProtNLM"/>
    </source>
</evidence>
<name>A0AAV2W0H7_9VIBR</name>
<sequence length="41" mass="4832">MECRPNDRSISLTFITYEESHYFSELIVAMYGVTQMIDQVN</sequence>
<organism evidence="1 2">
    <name type="scientific">Vibrio nigripulchritudo SOn1</name>
    <dbReference type="NCBI Taxonomy" id="1238450"/>
    <lineage>
        <taxon>Bacteria</taxon>
        <taxon>Pseudomonadati</taxon>
        <taxon>Pseudomonadota</taxon>
        <taxon>Gammaproteobacteria</taxon>
        <taxon>Vibrionales</taxon>
        <taxon>Vibrionaceae</taxon>
        <taxon>Vibrio</taxon>
    </lineage>
</organism>
<gene>
    <name evidence="1" type="ORF">VIBNISOn1_p0002</name>
</gene>
<proteinExistence type="predicted"/>
<dbReference type="AlphaFoldDB" id="A0AAV2W0H7"/>
<protein>
    <recommendedName>
        <fullName evidence="3">Transposase</fullName>
    </recommendedName>
</protein>
<evidence type="ECO:0000313" key="2">
    <source>
        <dbReference type="Proteomes" id="UP000018211"/>
    </source>
</evidence>
<accession>A0AAV2W0H7</accession>
<reference evidence="1 2" key="1">
    <citation type="journal article" date="2013" name="ISME J.">
        <title>Comparative genomics of pathogenic lineages of Vibrio nigripulchritudo identifies virulence-associated traits.</title>
        <authorList>
            <person name="Goudenege D."/>
            <person name="Labreuche Y."/>
            <person name="Krin E."/>
            <person name="Ansquer D."/>
            <person name="Mangenot S."/>
            <person name="Calteau A."/>
            <person name="Medigue C."/>
            <person name="Mazel D."/>
            <person name="Polz M.F."/>
            <person name="Le Roux F."/>
        </authorList>
    </citation>
    <scope>NUCLEOTIDE SEQUENCE [LARGE SCALE GENOMIC DNA]</scope>
    <source>
        <strain evidence="1 2">SOn1</strain>
    </source>
</reference>